<keyword evidence="2" id="KW-1185">Reference proteome</keyword>
<name>A0ABV8UKQ7_9PROT</name>
<protein>
    <submittedName>
        <fullName evidence="1">YceD family protein</fullName>
    </submittedName>
</protein>
<organism evidence="1 2">
    <name type="scientific">Fodinicurvata halophila</name>
    <dbReference type="NCBI Taxonomy" id="1419723"/>
    <lineage>
        <taxon>Bacteria</taxon>
        <taxon>Pseudomonadati</taxon>
        <taxon>Pseudomonadota</taxon>
        <taxon>Alphaproteobacteria</taxon>
        <taxon>Rhodospirillales</taxon>
        <taxon>Rhodovibrionaceae</taxon>
        <taxon>Fodinicurvata</taxon>
    </lineage>
</organism>
<comment type="caution">
    <text evidence="1">The sequence shown here is derived from an EMBL/GenBank/DDBJ whole genome shotgun (WGS) entry which is preliminary data.</text>
</comment>
<gene>
    <name evidence="1" type="ORF">ACFOW6_08740</name>
</gene>
<evidence type="ECO:0000313" key="2">
    <source>
        <dbReference type="Proteomes" id="UP001595799"/>
    </source>
</evidence>
<dbReference type="Proteomes" id="UP001595799">
    <property type="component" value="Unassembled WGS sequence"/>
</dbReference>
<dbReference type="InterPro" id="IPR003772">
    <property type="entry name" value="YceD"/>
</dbReference>
<evidence type="ECO:0000313" key="1">
    <source>
        <dbReference type="EMBL" id="MFC4351624.1"/>
    </source>
</evidence>
<dbReference type="RefSeq" id="WP_382421949.1">
    <property type="nucleotide sequence ID" value="NZ_JBHSCW010000003.1"/>
</dbReference>
<accession>A0ABV8UKQ7</accession>
<dbReference type="EMBL" id="JBHSCW010000003">
    <property type="protein sequence ID" value="MFC4351624.1"/>
    <property type="molecule type" value="Genomic_DNA"/>
</dbReference>
<dbReference type="Pfam" id="PF02620">
    <property type="entry name" value="YceD"/>
    <property type="match status" value="1"/>
</dbReference>
<reference evidence="2" key="1">
    <citation type="journal article" date="2019" name="Int. J. Syst. Evol. Microbiol.">
        <title>The Global Catalogue of Microorganisms (GCM) 10K type strain sequencing project: providing services to taxonomists for standard genome sequencing and annotation.</title>
        <authorList>
            <consortium name="The Broad Institute Genomics Platform"/>
            <consortium name="The Broad Institute Genome Sequencing Center for Infectious Disease"/>
            <person name="Wu L."/>
            <person name="Ma J."/>
        </authorList>
    </citation>
    <scope>NUCLEOTIDE SEQUENCE [LARGE SCALE GENOMIC DNA]</scope>
    <source>
        <strain evidence="2">CECT 8472</strain>
    </source>
</reference>
<proteinExistence type="predicted"/>
<sequence>MSQFPETEFSRPVSLSGLGSTETIQEIAAEAEERDSLVQRFELLSLDYLEGVLKLKKVRAGRGLHVNGTVRAGVVQQCVVSLEPVEVKIEEEFSLDFDLLSPDEQEVTQELLEEEVTVDPEEDREPLNGQMLDLGELLTQQMAIALPSFPRKPEAELERSQWGSEAVEEEFSEKVSPFSKLKELKKNR</sequence>